<evidence type="ECO:0000313" key="5">
    <source>
        <dbReference type="Proteomes" id="UP000887540"/>
    </source>
</evidence>
<feature type="compositionally biased region" description="Basic and acidic residues" evidence="4">
    <location>
        <begin position="375"/>
        <end position="387"/>
    </location>
</feature>
<name>A0A914C2G9_9BILA</name>
<reference evidence="6" key="1">
    <citation type="submission" date="2022-11" db="UniProtKB">
        <authorList>
            <consortium name="WormBaseParasite"/>
        </authorList>
    </citation>
    <scope>IDENTIFICATION</scope>
</reference>
<keyword evidence="3" id="KW-0072">Autophagy</keyword>
<dbReference type="GO" id="GO:0034727">
    <property type="term" value="P:piecemeal microautophagy of the nucleus"/>
    <property type="evidence" value="ECO:0007669"/>
    <property type="project" value="TreeGrafter"/>
</dbReference>
<dbReference type="GO" id="GO:0005829">
    <property type="term" value="C:cytosol"/>
    <property type="evidence" value="ECO:0007669"/>
    <property type="project" value="TreeGrafter"/>
</dbReference>
<evidence type="ECO:0000256" key="2">
    <source>
        <dbReference type="ARBA" id="ARBA00007341"/>
    </source>
</evidence>
<dbReference type="GO" id="GO:0000407">
    <property type="term" value="C:phagophore assembly site"/>
    <property type="evidence" value="ECO:0007669"/>
    <property type="project" value="UniProtKB-SubCell"/>
</dbReference>
<feature type="compositionally biased region" description="Polar residues" evidence="4">
    <location>
        <begin position="335"/>
        <end position="356"/>
    </location>
</feature>
<dbReference type="GO" id="GO:0034497">
    <property type="term" value="P:protein localization to phagophore assembly site"/>
    <property type="evidence" value="ECO:0007669"/>
    <property type="project" value="TreeGrafter"/>
</dbReference>
<feature type="compositionally biased region" description="Low complexity" evidence="4">
    <location>
        <begin position="277"/>
        <end position="290"/>
    </location>
</feature>
<dbReference type="WBParaSite" id="ACRNAN_Path_1592.g6182.t1">
    <property type="protein sequence ID" value="ACRNAN_Path_1592.g6182.t1"/>
    <property type="gene ID" value="ACRNAN_Path_1592.g6182"/>
</dbReference>
<dbReference type="AlphaFoldDB" id="A0A914C2G9"/>
<proteinExistence type="inferred from homology"/>
<evidence type="ECO:0000256" key="3">
    <source>
        <dbReference type="ARBA" id="ARBA00023006"/>
    </source>
</evidence>
<accession>A0A914C2G9</accession>
<keyword evidence="5" id="KW-1185">Reference proteome</keyword>
<dbReference type="PANTHER" id="PTHR13430:SF4">
    <property type="entry name" value="AUTOPHAGY-RELATED PROTEIN 13"/>
    <property type="match status" value="1"/>
</dbReference>
<dbReference type="Proteomes" id="UP000887540">
    <property type="component" value="Unplaced"/>
</dbReference>
<comment type="subcellular location">
    <subcellularLocation>
        <location evidence="1">Preautophagosomal structure</location>
    </subcellularLocation>
</comment>
<dbReference type="InterPro" id="IPR040182">
    <property type="entry name" value="ATG13"/>
</dbReference>
<sequence length="474" mass="52498">MGDLVKYECSPEPESSDWFNVRIDEIGEIAAYLKSGIKRFPPYASGLNLDFLLHTADGDSLPLETWVVRIDPTNTDENVNVHTHLYHQMSTLLKSIQTAARVTPTYRYYARKQSPETFVIFYRVFEGEPDLFLLGDDQRYVRLGSLPSPFGSLCVDLYYRTRMEIVPNANVSPIIEAKENVQSQNENVVFRLGSIPFGSAVPAKGSEIVAASPVSEEINTFSTSPLSQDLPFGNQSEQEAHFKLGRSVSSSDDSANPRLAQDNKSDDPTFAMDMSNSPKGSSSFPQRSSSYRQIRVRNNSFPFASLLLESQTAESTRSQVLPRVVEDTGNGASLLPSNKSDSALNRSSNKSLHVTSSSPLELFAQMSIKEEDEEKQTLADESEKTEVDLNDNIEGEDGMESSDDSYVKVFAFASTDDLGNDLGEFVKEVRQAPQNLPSFSQDNANLLADQLSCFKEKVGAFDSFVAGLKEKEDE</sequence>
<dbReference type="Gene3D" id="3.30.900.10">
    <property type="entry name" value="HORMA domain"/>
    <property type="match status" value="1"/>
</dbReference>
<feature type="compositionally biased region" description="Acidic residues" evidence="4">
    <location>
        <begin position="388"/>
        <end position="401"/>
    </location>
</feature>
<feature type="region of interest" description="Disordered" evidence="4">
    <location>
        <begin position="373"/>
        <end position="401"/>
    </location>
</feature>
<protein>
    <submittedName>
        <fullName evidence="6">Autophagy-related protein 13</fullName>
    </submittedName>
</protein>
<dbReference type="InterPro" id="IPR036570">
    <property type="entry name" value="HORMA_dom_sf"/>
</dbReference>
<dbReference type="PANTHER" id="PTHR13430">
    <property type="match status" value="1"/>
</dbReference>
<evidence type="ECO:0000256" key="4">
    <source>
        <dbReference type="SAM" id="MobiDB-lite"/>
    </source>
</evidence>
<dbReference type="GO" id="GO:1990316">
    <property type="term" value="C:Atg1/ULK1 kinase complex"/>
    <property type="evidence" value="ECO:0007669"/>
    <property type="project" value="InterPro"/>
</dbReference>
<evidence type="ECO:0000256" key="1">
    <source>
        <dbReference type="ARBA" id="ARBA00004329"/>
    </source>
</evidence>
<dbReference type="GO" id="GO:0000423">
    <property type="term" value="P:mitophagy"/>
    <property type="evidence" value="ECO:0007669"/>
    <property type="project" value="TreeGrafter"/>
</dbReference>
<feature type="region of interest" description="Disordered" evidence="4">
    <location>
        <begin position="246"/>
        <end position="290"/>
    </location>
</feature>
<evidence type="ECO:0000313" key="6">
    <source>
        <dbReference type="WBParaSite" id="ACRNAN_Path_1592.g6182.t1"/>
    </source>
</evidence>
<feature type="region of interest" description="Disordered" evidence="4">
    <location>
        <begin position="328"/>
        <end position="356"/>
    </location>
</feature>
<organism evidence="5 6">
    <name type="scientific">Acrobeloides nanus</name>
    <dbReference type="NCBI Taxonomy" id="290746"/>
    <lineage>
        <taxon>Eukaryota</taxon>
        <taxon>Metazoa</taxon>
        <taxon>Ecdysozoa</taxon>
        <taxon>Nematoda</taxon>
        <taxon>Chromadorea</taxon>
        <taxon>Rhabditida</taxon>
        <taxon>Tylenchina</taxon>
        <taxon>Cephalobomorpha</taxon>
        <taxon>Cephaloboidea</taxon>
        <taxon>Cephalobidae</taxon>
        <taxon>Acrobeloides</taxon>
    </lineage>
</organism>
<comment type="similarity">
    <text evidence="2">Belongs to the ATG13 family. Metazoan subfamily.</text>
</comment>